<keyword evidence="2" id="KW-1185">Reference proteome</keyword>
<organism evidence="1 2">
    <name type="scientific">Anaeromassilibacillus senegalensis</name>
    <dbReference type="NCBI Taxonomy" id="1673717"/>
    <lineage>
        <taxon>Bacteria</taxon>
        <taxon>Bacillati</taxon>
        <taxon>Bacillota</taxon>
        <taxon>Clostridia</taxon>
        <taxon>Eubacteriales</taxon>
        <taxon>Acutalibacteraceae</taxon>
        <taxon>Anaeromassilibacillus</taxon>
    </lineage>
</organism>
<proteinExistence type="predicted"/>
<accession>A0ABS9MIJ9</accession>
<reference evidence="1 2" key="1">
    <citation type="submission" date="2022-01" db="EMBL/GenBank/DDBJ databases">
        <title>Collection of gut derived symbiotic bacterial strains cultured from healthy donors.</title>
        <authorList>
            <person name="Lin H."/>
            <person name="Kohout C."/>
            <person name="Waligurski E."/>
            <person name="Pamer E.G."/>
        </authorList>
    </citation>
    <scope>NUCLEOTIDE SEQUENCE [LARGE SCALE GENOMIC DNA]</scope>
    <source>
        <strain evidence="1 2">DFI.7.58</strain>
    </source>
</reference>
<evidence type="ECO:0000313" key="2">
    <source>
        <dbReference type="Proteomes" id="UP001298681"/>
    </source>
</evidence>
<dbReference type="EMBL" id="JAKNHQ010000003">
    <property type="protein sequence ID" value="MCG4610072.1"/>
    <property type="molecule type" value="Genomic_DNA"/>
</dbReference>
<protein>
    <submittedName>
        <fullName evidence="1">Uncharacterized protein</fullName>
    </submittedName>
</protein>
<name>A0ABS9MIJ9_9FIRM</name>
<gene>
    <name evidence="1" type="ORF">L0P57_03850</name>
</gene>
<evidence type="ECO:0000313" key="1">
    <source>
        <dbReference type="EMBL" id="MCG4610072.1"/>
    </source>
</evidence>
<dbReference type="RefSeq" id="WP_237966473.1">
    <property type="nucleotide sequence ID" value="NZ_JAKNHQ010000003.1"/>
</dbReference>
<sequence>MKYTSPSISDKPLVLYHAVSSYQLLEVILHRMTYHSRERAVLILPDFITQKYPQYKKLVTRRLFNEVYLFPYLHILHREEQQILEDVKLCYEQIIPHPITDFSEIYVAGAHFYFSLYLIQNRMPFHFFEDAAGMLSRSNELYETLAASFPTHARIARKHRLFNGENPYICSVICLKKAQTIDVSGERYVDFSVEEVLQNLPERKRNHLIHFFLKHRLWTKAEAILLTQHFANLNMMSEEEQIRSYKLLRVNILQDVPLIIKKHPDDFLNYRKIFPDAECIKEIFPAELLPYVFWHKPTSIYTFDSTSCENFGNHFLIQKIERKSYAE</sequence>
<dbReference type="Proteomes" id="UP001298681">
    <property type="component" value="Unassembled WGS sequence"/>
</dbReference>
<comment type="caution">
    <text evidence="1">The sequence shown here is derived from an EMBL/GenBank/DDBJ whole genome shotgun (WGS) entry which is preliminary data.</text>
</comment>